<organism evidence="2 3">
    <name type="scientific">Schleiferilactobacillus perolens DSM 12744</name>
    <dbReference type="NCBI Taxonomy" id="1423792"/>
    <lineage>
        <taxon>Bacteria</taxon>
        <taxon>Bacillati</taxon>
        <taxon>Bacillota</taxon>
        <taxon>Bacilli</taxon>
        <taxon>Lactobacillales</taxon>
        <taxon>Lactobacillaceae</taxon>
        <taxon>Schleiferilactobacillus</taxon>
    </lineage>
</organism>
<sequence length="435" mass="48535">MKLAVNGIPSSAQTAVDLLAAEWDLTVTSTAAVQLTVAQGNDGLRISRAADTGTIQYSSAATLLRGLTEWLAHAQNELHFDYQEKAPAAKLGLFLDQHGAARLNDAALRQLLRRAAMLGYDQMLVATMPGTDYATAEHYAHLLGLQFTVTAWKREDATSPLIGAVVPLYTNRGLAPNQGRLHLTATTPAGDQDMWAAALFSEGAETPAVTLAWGLQMVAEYHYQTVVAPQWVAAQFWLMQHEDADGFLALDQFDNFKRRGKANREGSNPSKILFYMDWLYPRFWHQFGGVDAEKHYRVLADKLASAVTTQQTRPMYTYYHQLALYLSRKAHVLQALTDAYRNDDHDEMTGVISELTVLADQLDELHDAYWQMWRQERTTFGWHTMDSRFGGLKQRLATTIDWLNDWQTGQAAPLVSVPDQPGKLGFATYGEIVAP</sequence>
<proteinExistence type="predicted"/>
<dbReference type="InterPro" id="IPR041063">
    <property type="entry name" value="Glyco_H_20C_C"/>
</dbReference>
<protein>
    <recommendedName>
        <fullName evidence="1">Glycoside Hydrolase 20C C-terminal domain-containing protein</fullName>
    </recommendedName>
</protein>
<dbReference type="Proteomes" id="UP000051330">
    <property type="component" value="Unassembled WGS sequence"/>
</dbReference>
<evidence type="ECO:0000313" key="2">
    <source>
        <dbReference type="EMBL" id="KRL13897.1"/>
    </source>
</evidence>
<dbReference type="Pfam" id="PF18088">
    <property type="entry name" value="Glyco_H_20C_C"/>
    <property type="match status" value="1"/>
</dbReference>
<dbReference type="RefSeq" id="WP_057818861.1">
    <property type="nucleotide sequence ID" value="NZ_AZEC01000003.1"/>
</dbReference>
<evidence type="ECO:0000259" key="1">
    <source>
        <dbReference type="Pfam" id="PF18088"/>
    </source>
</evidence>
<name>A0A0R1N2C9_9LACO</name>
<dbReference type="Gene3D" id="1.20.120.670">
    <property type="entry name" value="N-acetyl-b-d-glucoasminidase"/>
    <property type="match status" value="1"/>
</dbReference>
<accession>A0A0R1N2C9</accession>
<dbReference type="STRING" id="1423792.FD09_GL001930"/>
<feature type="domain" description="Glycoside Hydrolase 20C C-terminal" evidence="1">
    <location>
        <begin position="245"/>
        <end position="412"/>
    </location>
</feature>
<dbReference type="AlphaFoldDB" id="A0A0R1N2C9"/>
<gene>
    <name evidence="2" type="ORF">FD09_GL001930</name>
</gene>
<keyword evidence="3" id="KW-1185">Reference proteome</keyword>
<comment type="caution">
    <text evidence="2">The sequence shown here is derived from an EMBL/GenBank/DDBJ whole genome shotgun (WGS) entry which is preliminary data.</text>
</comment>
<reference evidence="2 3" key="1">
    <citation type="journal article" date="2015" name="Genome Announc.">
        <title>Expanding the biotechnology potential of lactobacilli through comparative genomics of 213 strains and associated genera.</title>
        <authorList>
            <person name="Sun Z."/>
            <person name="Harris H.M."/>
            <person name="McCann A."/>
            <person name="Guo C."/>
            <person name="Argimon S."/>
            <person name="Zhang W."/>
            <person name="Yang X."/>
            <person name="Jeffery I.B."/>
            <person name="Cooney J.C."/>
            <person name="Kagawa T.F."/>
            <person name="Liu W."/>
            <person name="Song Y."/>
            <person name="Salvetti E."/>
            <person name="Wrobel A."/>
            <person name="Rasinkangas P."/>
            <person name="Parkhill J."/>
            <person name="Rea M.C."/>
            <person name="O'Sullivan O."/>
            <person name="Ritari J."/>
            <person name="Douillard F.P."/>
            <person name="Paul Ross R."/>
            <person name="Yang R."/>
            <person name="Briner A.E."/>
            <person name="Felis G.E."/>
            <person name="de Vos W.M."/>
            <person name="Barrangou R."/>
            <person name="Klaenhammer T.R."/>
            <person name="Caufield P.W."/>
            <person name="Cui Y."/>
            <person name="Zhang H."/>
            <person name="O'Toole P.W."/>
        </authorList>
    </citation>
    <scope>NUCLEOTIDE SEQUENCE [LARGE SCALE GENOMIC DNA]</scope>
    <source>
        <strain evidence="2 3">DSM 12744</strain>
    </source>
</reference>
<dbReference type="OrthoDB" id="2284000at2"/>
<dbReference type="PATRIC" id="fig|1423792.3.peg.1958"/>
<evidence type="ECO:0000313" key="3">
    <source>
        <dbReference type="Proteomes" id="UP000051330"/>
    </source>
</evidence>
<dbReference type="EMBL" id="AZEC01000003">
    <property type="protein sequence ID" value="KRL13897.1"/>
    <property type="molecule type" value="Genomic_DNA"/>
</dbReference>